<reference evidence="2" key="1">
    <citation type="submission" date="2020-10" db="EMBL/GenBank/DDBJ databases">
        <authorList>
            <person name="Gilroy R."/>
        </authorList>
    </citation>
    <scope>NUCLEOTIDE SEQUENCE</scope>
    <source>
        <strain evidence="2">ChiW13-3771</strain>
    </source>
</reference>
<dbReference type="AlphaFoldDB" id="A0A9D1EBJ9"/>
<keyword evidence="1" id="KW-0472">Membrane</keyword>
<dbReference type="Proteomes" id="UP000824201">
    <property type="component" value="Unassembled WGS sequence"/>
</dbReference>
<name>A0A9D1EBJ9_9FIRM</name>
<evidence type="ECO:0000256" key="1">
    <source>
        <dbReference type="SAM" id="Phobius"/>
    </source>
</evidence>
<feature type="transmembrane region" description="Helical" evidence="1">
    <location>
        <begin position="12"/>
        <end position="33"/>
    </location>
</feature>
<dbReference type="Pfam" id="PF05437">
    <property type="entry name" value="AzlD"/>
    <property type="match status" value="1"/>
</dbReference>
<keyword evidence="1" id="KW-0812">Transmembrane</keyword>
<protein>
    <submittedName>
        <fullName evidence="2">AzlD domain-containing protein</fullName>
    </submittedName>
</protein>
<reference evidence="2" key="2">
    <citation type="journal article" date="2021" name="PeerJ">
        <title>Extensive microbial diversity within the chicken gut microbiome revealed by metagenomics and culture.</title>
        <authorList>
            <person name="Gilroy R."/>
            <person name="Ravi A."/>
            <person name="Getino M."/>
            <person name="Pursley I."/>
            <person name="Horton D.L."/>
            <person name="Alikhan N.F."/>
            <person name="Baker D."/>
            <person name="Gharbi K."/>
            <person name="Hall N."/>
            <person name="Watson M."/>
            <person name="Adriaenssens E.M."/>
            <person name="Foster-Nyarko E."/>
            <person name="Jarju S."/>
            <person name="Secka A."/>
            <person name="Antonio M."/>
            <person name="Oren A."/>
            <person name="Chaudhuri R.R."/>
            <person name="La Ragione R."/>
            <person name="Hildebrand F."/>
            <person name="Pallen M.J."/>
        </authorList>
    </citation>
    <scope>NUCLEOTIDE SEQUENCE</scope>
    <source>
        <strain evidence="2">ChiW13-3771</strain>
    </source>
</reference>
<dbReference type="EMBL" id="DVHN01000001">
    <property type="protein sequence ID" value="HIR87327.1"/>
    <property type="molecule type" value="Genomic_DNA"/>
</dbReference>
<accession>A0A9D1EBJ9</accession>
<proteinExistence type="predicted"/>
<evidence type="ECO:0000313" key="3">
    <source>
        <dbReference type="Proteomes" id="UP000824201"/>
    </source>
</evidence>
<evidence type="ECO:0000313" key="2">
    <source>
        <dbReference type="EMBL" id="HIR87327.1"/>
    </source>
</evidence>
<gene>
    <name evidence="2" type="ORF">IAC96_00105</name>
</gene>
<keyword evidence="1" id="KW-1133">Transmembrane helix</keyword>
<sequence length="116" mass="12493">MVISNEGRKGGSVLTITYILTSIAIMAGMTYLIRVLPMAIFRKKIESPFIRSFLNYVPYSVLAAMTFPAIFSCTGSVPSAWGGCIVAILLAYWRRGLLTVAVGASAAVLIIQLIGF</sequence>
<comment type="caution">
    <text evidence="2">The sequence shown here is derived from an EMBL/GenBank/DDBJ whole genome shotgun (WGS) entry which is preliminary data.</text>
</comment>
<dbReference type="InterPro" id="IPR008407">
    <property type="entry name" value="Brnchd-chn_aa_trnsp_AzlD"/>
</dbReference>
<feature type="transmembrane region" description="Helical" evidence="1">
    <location>
        <begin position="98"/>
        <end position="115"/>
    </location>
</feature>
<feature type="transmembrane region" description="Helical" evidence="1">
    <location>
        <begin position="77"/>
        <end position="93"/>
    </location>
</feature>
<organism evidence="2 3">
    <name type="scientific">Candidatus Fimimorpha faecalis</name>
    <dbReference type="NCBI Taxonomy" id="2840824"/>
    <lineage>
        <taxon>Bacteria</taxon>
        <taxon>Bacillati</taxon>
        <taxon>Bacillota</taxon>
        <taxon>Clostridia</taxon>
        <taxon>Eubacteriales</taxon>
        <taxon>Candidatus Fimimorpha</taxon>
    </lineage>
</organism>